<evidence type="ECO:0000256" key="1">
    <source>
        <dbReference type="SAM" id="Phobius"/>
    </source>
</evidence>
<dbReference type="PANTHER" id="PTHR41913:SF1">
    <property type="entry name" value="DUF1684 DOMAIN-CONTAINING PROTEIN"/>
    <property type="match status" value="1"/>
</dbReference>
<feature type="transmembrane region" description="Helical" evidence="1">
    <location>
        <begin position="15"/>
        <end position="33"/>
    </location>
</feature>
<dbReference type="InterPro" id="IPR012467">
    <property type="entry name" value="DUF1684"/>
</dbReference>
<dbReference type="Pfam" id="PF07920">
    <property type="entry name" value="DUF1684"/>
    <property type="match status" value="1"/>
</dbReference>
<dbReference type="Proteomes" id="UP000664628">
    <property type="component" value="Unassembled WGS sequence"/>
</dbReference>
<name>A0ABS3JPX6_9BACT</name>
<proteinExistence type="predicted"/>
<comment type="caution">
    <text evidence="2">The sequence shown here is derived from an EMBL/GenBank/DDBJ whole genome shotgun (WGS) entry which is preliminary data.</text>
</comment>
<keyword evidence="1" id="KW-1133">Transmembrane helix</keyword>
<dbReference type="EMBL" id="JAFMYW010000008">
    <property type="protein sequence ID" value="MBO0951538.1"/>
    <property type="molecule type" value="Genomic_DNA"/>
</dbReference>
<sequence length="310" mass="34147">MDELQEQQTGPVNPYAQTFFWIWGLALLALAGFRADNPSYREQLDSWHRQRVESLKGENGWLNLAGLLWLKEGTNRAGTDPGNELTFPSGKAPEQLGTFRLANGAVQFEAAPGAVVQADGQPVLATRTVFSPDLTKPVTLSHGSLRWFVIKRGNRYALRLRDLASPLLTDFKGIDRFPVNESFRVSARLEQSTEARTIPILDVTGQTAQQPLAGTLVFTLDGKTQRLDAIGEGDKLFILFGDATNTHDTYGSGRFLYVDKPGADGQTTIDFNQSINPPCAFTPYATCPLPPKQNRLALAIRAGEKRYGDH</sequence>
<accession>A0ABS3JPX6</accession>
<evidence type="ECO:0000313" key="3">
    <source>
        <dbReference type="Proteomes" id="UP000664628"/>
    </source>
</evidence>
<gene>
    <name evidence="2" type="ORF">J2I46_23340</name>
</gene>
<dbReference type="PANTHER" id="PTHR41913">
    <property type="entry name" value="DUF1684 DOMAIN-CONTAINING PROTEIN"/>
    <property type="match status" value="1"/>
</dbReference>
<dbReference type="RefSeq" id="WP_207331493.1">
    <property type="nucleotide sequence ID" value="NZ_JAFMYW010000008.1"/>
</dbReference>
<evidence type="ECO:0000313" key="2">
    <source>
        <dbReference type="EMBL" id="MBO0951538.1"/>
    </source>
</evidence>
<protein>
    <submittedName>
        <fullName evidence="2">DUF1684 domain-containing protein</fullName>
    </submittedName>
</protein>
<organism evidence="2 3">
    <name type="scientific">Fibrella forsythiae</name>
    <dbReference type="NCBI Taxonomy" id="2817061"/>
    <lineage>
        <taxon>Bacteria</taxon>
        <taxon>Pseudomonadati</taxon>
        <taxon>Bacteroidota</taxon>
        <taxon>Cytophagia</taxon>
        <taxon>Cytophagales</taxon>
        <taxon>Spirosomataceae</taxon>
        <taxon>Fibrella</taxon>
    </lineage>
</organism>
<keyword evidence="1" id="KW-0812">Transmembrane</keyword>
<keyword evidence="1" id="KW-0472">Membrane</keyword>
<keyword evidence="3" id="KW-1185">Reference proteome</keyword>
<reference evidence="2 3" key="1">
    <citation type="submission" date="2021-03" db="EMBL/GenBank/DDBJ databases">
        <title>Fibrella sp. HMF5405 genome sequencing and assembly.</title>
        <authorList>
            <person name="Kang H."/>
            <person name="Kim H."/>
            <person name="Bae S."/>
            <person name="Joh K."/>
        </authorList>
    </citation>
    <scope>NUCLEOTIDE SEQUENCE [LARGE SCALE GENOMIC DNA]</scope>
    <source>
        <strain evidence="2 3">HMF5405</strain>
    </source>
</reference>